<protein>
    <submittedName>
        <fullName evidence="1">Uncharacterized protein</fullName>
    </submittedName>
</protein>
<dbReference type="EMBL" id="CP084167">
    <property type="protein sequence ID" value="UJG43131.1"/>
    <property type="molecule type" value="Genomic_DNA"/>
</dbReference>
<dbReference type="AlphaFoldDB" id="A0A9Y1BQK4"/>
<proteinExistence type="predicted"/>
<dbReference type="Pfam" id="PF11848">
    <property type="entry name" value="DUF3368"/>
    <property type="match status" value="1"/>
</dbReference>
<gene>
    <name evidence="1" type="ORF">K9W46_12245</name>
</gene>
<name>A0A9Y1BQK4_9ARCH</name>
<reference evidence="1" key="1">
    <citation type="journal article" date="2022" name="Nat. Microbiol.">
        <title>Unique mobile elements and scalable gene flow at the prokaryote-eukaryote boundary revealed by circularized Asgard archaea genomes.</title>
        <authorList>
            <person name="Wu F."/>
            <person name="Speth D.R."/>
            <person name="Philosof A."/>
            <person name="Cremiere A."/>
            <person name="Narayanan A."/>
            <person name="Barco R.A."/>
            <person name="Connon S.A."/>
            <person name="Amend J.P."/>
            <person name="Antoshechkin I.A."/>
            <person name="Orphan V.J."/>
        </authorList>
    </citation>
    <scope>NUCLEOTIDE SEQUENCE</scope>
    <source>
        <strain evidence="1">PR6</strain>
    </source>
</reference>
<evidence type="ECO:0000313" key="1">
    <source>
        <dbReference type="EMBL" id="UJG43131.1"/>
    </source>
</evidence>
<organism evidence="1">
    <name type="scientific">Candidatus Heimdallarchaeum endolithica</name>
    <dbReference type="NCBI Taxonomy" id="2876572"/>
    <lineage>
        <taxon>Archaea</taxon>
        <taxon>Promethearchaeati</taxon>
        <taxon>Candidatus Heimdallarchaeota</taxon>
        <taxon>Candidatus Heimdallarchaeia (ex Rinke et al. 2021) (nom. nud.)</taxon>
        <taxon>Candidatus Heimdallarchaeales</taxon>
        <taxon>Candidatus Heimdallarchaeaceae</taxon>
        <taxon>Candidatus Heimdallarchaeum</taxon>
    </lineage>
</organism>
<sequence>MFICDSTFLIAFYIELDNRLDILLKVKNKDKKVVYFITPLIFSEVSAKSPDLFQDNPSLFPVFPQKQGKEIENEYLPFLEPFVGKGEREVILYSISYGKTPILDDKFAVKVWLKISGKKPMRTSRFIVETYCSWDIISKSEAIHLLKKLKEKGFRISDDILLSLIRTIDTCKK</sequence>
<accession>A0A9Y1BQK4</accession>
<dbReference type="Proteomes" id="UP001200513">
    <property type="component" value="Chromosome"/>
</dbReference>
<dbReference type="InterPro" id="IPR021799">
    <property type="entry name" value="PIN-like_prokaryotic"/>
</dbReference>